<evidence type="ECO:0000259" key="2">
    <source>
        <dbReference type="Pfam" id="PF19044"/>
    </source>
</evidence>
<evidence type="ECO:0000313" key="4">
    <source>
        <dbReference type="Proteomes" id="UP000823842"/>
    </source>
</evidence>
<dbReference type="Gene3D" id="1.10.8.730">
    <property type="match status" value="1"/>
</dbReference>
<name>A0A9D2RUH5_9FIRM</name>
<dbReference type="InterPro" id="IPR051162">
    <property type="entry name" value="T4SS_component"/>
</dbReference>
<feature type="domain" description="TraG P-loop" evidence="2">
    <location>
        <begin position="449"/>
        <end position="765"/>
    </location>
</feature>
<dbReference type="Pfam" id="PF19044">
    <property type="entry name" value="P-loop_TraG"/>
    <property type="match status" value="1"/>
</dbReference>
<dbReference type="InterPro" id="IPR027417">
    <property type="entry name" value="P-loop_NTPase"/>
</dbReference>
<protein>
    <submittedName>
        <fullName evidence="3">DUF87 domain-containing protein</fullName>
    </submittedName>
</protein>
<dbReference type="EMBL" id="DWYZ01000003">
    <property type="protein sequence ID" value="HJB27193.1"/>
    <property type="molecule type" value="Genomic_DNA"/>
</dbReference>
<proteinExistence type="predicted"/>
<sequence>MGIFGIKTDKKNSKKKKEQTKIPKTAQDSIPYEEVYENGIIRLDENTYSKAYRINDTNFSIASLDDQKQIVKKYMDFLGSFGADINVQILIYNKTVGRVEFEQKVLIPMCSDGLNEYREEINNMLIAKMASARNNIIHDKYLAVTIEADDIEDAINKFVRIDLAAAEGGRQLSGAEFRPLTIRERLETLYSIYHMDSNTPLYQSMKMKDGGLSESYTLKMLAQRGMTTKDLIATYMSFESDHFRVGDMYGRALFINNLPTIIRADILTELANMPFNMLTSIHYKAMQQTKALKKVSEQTTNINSNVITQQQRASKKGYSPDLISPKYLASQRSASQLLNDITKDNMKLFVTTLCVCVFAETKEQLEEYTKTVQATAERFICSLQKLYKPQELAFNSCLPLGKNWLPIERVLHAAAAAAFNPFSVKEFFHPSGFYYGLNALSKQLIIYDRRLANNGNGCIFGIPGSGKSFMAKMLITFIKLCSTDDILVIDVEEEYTMLAELLDGNVIRLAPGSGVYINPMDLDIDYSDKDDPIALKTDFVESLCESITGSRYPMSPIMHSIINRCVKNIYGLYVEELNQSGKKFDSDIVPTLGSLYEELLQQPEVEAHNMALSIERFVTGTQDCFSQRTNVDIKNSFTVYNIKDLGSGMKNMGLQVCLDNIWNRMIQNWRRGKRTWIFCDEFHELVATESSAKYTRQIWKRARKWDGIPTGMTQNVEDMLRSAEGRAVINNCDFVMMLNLDPYSRMQMQQMFNLSDKEMEYVTGVPAGQGLLYTGSDIIPFVNEFPTDTKLYKAMTTKPEERIR</sequence>
<dbReference type="Gene3D" id="3.40.50.300">
    <property type="entry name" value="P-loop containing nucleotide triphosphate hydrolases"/>
    <property type="match status" value="1"/>
</dbReference>
<feature type="region of interest" description="Disordered" evidence="1">
    <location>
        <begin position="1"/>
        <end position="25"/>
    </location>
</feature>
<dbReference type="InterPro" id="IPR043964">
    <property type="entry name" value="P-loop_TraG"/>
</dbReference>
<accession>A0A9D2RUH5</accession>
<comment type="caution">
    <text evidence="3">The sequence shown here is derived from an EMBL/GenBank/DDBJ whole genome shotgun (WGS) entry which is preliminary data.</text>
</comment>
<organism evidence="3 4">
    <name type="scientific">Candidatus Blautia faecavium</name>
    <dbReference type="NCBI Taxonomy" id="2838487"/>
    <lineage>
        <taxon>Bacteria</taxon>
        <taxon>Bacillati</taxon>
        <taxon>Bacillota</taxon>
        <taxon>Clostridia</taxon>
        <taxon>Lachnospirales</taxon>
        <taxon>Lachnospiraceae</taxon>
        <taxon>Blautia</taxon>
    </lineage>
</organism>
<dbReference type="PANTHER" id="PTHR30121">
    <property type="entry name" value="UNCHARACTERIZED PROTEIN YJGR-RELATED"/>
    <property type="match status" value="1"/>
</dbReference>
<dbReference type="Proteomes" id="UP000823842">
    <property type="component" value="Unassembled WGS sequence"/>
</dbReference>
<evidence type="ECO:0000256" key="1">
    <source>
        <dbReference type="SAM" id="MobiDB-lite"/>
    </source>
</evidence>
<evidence type="ECO:0000313" key="3">
    <source>
        <dbReference type="EMBL" id="HJB27193.1"/>
    </source>
</evidence>
<reference evidence="3" key="2">
    <citation type="submission" date="2021-04" db="EMBL/GenBank/DDBJ databases">
        <authorList>
            <person name="Gilroy R."/>
        </authorList>
    </citation>
    <scope>NUCLEOTIDE SEQUENCE</scope>
    <source>
        <strain evidence="3">ChiSjej1B19-5720</strain>
    </source>
</reference>
<dbReference type="PANTHER" id="PTHR30121:SF6">
    <property type="entry name" value="SLR6007 PROTEIN"/>
    <property type="match status" value="1"/>
</dbReference>
<dbReference type="AlphaFoldDB" id="A0A9D2RUH5"/>
<gene>
    <name evidence="3" type="ORF">IAA06_00135</name>
</gene>
<dbReference type="SUPFAM" id="SSF52540">
    <property type="entry name" value="P-loop containing nucleoside triphosphate hydrolases"/>
    <property type="match status" value="1"/>
</dbReference>
<dbReference type="NCBIfam" id="NF045971">
    <property type="entry name" value="conju_CD1110"/>
    <property type="match status" value="1"/>
</dbReference>
<reference evidence="3" key="1">
    <citation type="journal article" date="2021" name="PeerJ">
        <title>Extensive microbial diversity within the chicken gut microbiome revealed by metagenomics and culture.</title>
        <authorList>
            <person name="Gilroy R."/>
            <person name="Ravi A."/>
            <person name="Getino M."/>
            <person name="Pursley I."/>
            <person name="Horton D.L."/>
            <person name="Alikhan N.F."/>
            <person name="Baker D."/>
            <person name="Gharbi K."/>
            <person name="Hall N."/>
            <person name="Watson M."/>
            <person name="Adriaenssens E.M."/>
            <person name="Foster-Nyarko E."/>
            <person name="Jarju S."/>
            <person name="Secka A."/>
            <person name="Antonio M."/>
            <person name="Oren A."/>
            <person name="Chaudhuri R.R."/>
            <person name="La Ragione R."/>
            <person name="Hildebrand F."/>
            <person name="Pallen M.J."/>
        </authorList>
    </citation>
    <scope>NUCLEOTIDE SEQUENCE</scope>
    <source>
        <strain evidence="3">ChiSjej1B19-5720</strain>
    </source>
</reference>